<evidence type="ECO:0000313" key="4">
    <source>
        <dbReference type="EMBL" id="NPU69545.1"/>
    </source>
</evidence>
<dbReference type="InterPro" id="IPR023753">
    <property type="entry name" value="FAD/NAD-binding_dom"/>
</dbReference>
<dbReference type="CDD" id="cd19946">
    <property type="entry name" value="GlpA-like_Fer2_BFD-like"/>
    <property type="match status" value="1"/>
</dbReference>
<dbReference type="InterPro" id="IPR007419">
    <property type="entry name" value="BFD-like_2Fe2S-bd_dom"/>
</dbReference>
<reference evidence="4" key="1">
    <citation type="submission" date="2020-05" db="EMBL/GenBank/DDBJ databases">
        <title>Nod-independent and nitrogen-fixing Bradyrhizobium aeschynomene sp. nov. isolated from nodules of Aeschynomene indica.</title>
        <authorList>
            <person name="Zhang Z."/>
        </authorList>
    </citation>
    <scope>NUCLEOTIDE SEQUENCE</scope>
    <source>
        <strain evidence="4">83012</strain>
    </source>
</reference>
<dbReference type="InterPro" id="IPR017224">
    <property type="entry name" value="Opine_Oxase_asu/HCN_bsu"/>
</dbReference>
<dbReference type="PRINTS" id="PR00368">
    <property type="entry name" value="FADPNR"/>
</dbReference>
<name>A0ABX2CQ42_9BRAD</name>
<sequence length="464" mass="48497">MAERASPLIVGAGPAGIRAAITLAAAGLRPSVIDEAHACGGQIYRQPLALDGRDDRARYGSDAAKASRLHRDFAALGTGVDYRPRSLLWNLGDGVADVLRDGVSQRLSYDGLILATGATDRVLPIPGWTLPGVFTLGGAQVALKAQGCAIGRRVVFAGSGPLLYLVAWQYVKAGVDVAAVLDSAPLSAKFNLLRALPLAPGIVLHGLRMAAELALRGTRVQLGVSGLRIEGEGRVARIVYRSASCEHAIACDGVGYGLNLRSETQAADLAGCAFRFDPRDRAHLPVRDVSGRSNVAGVYLAGDGAGIAGADAAEAAGERAALALLEDRGLPHDPPRADVLERALATIDRLRDALEAAFPFPSHWAAGLADDALLCRCEDISAGEARRAIGDFALTEMNRLKAVTRIGMGRCQGRMCAAAAAELLAAQTRREVGAVGRLRAQAPIKPIPLAAGLSVDERQHDPAH</sequence>
<feature type="domain" description="BFD-like [2Fe-2S]-binding" evidence="2">
    <location>
        <begin position="374"/>
        <end position="425"/>
    </location>
</feature>
<accession>A0ABX2CQ42</accession>
<comment type="caution">
    <text evidence="4">The sequence shown here is derived from an EMBL/GenBank/DDBJ whole genome shotgun (WGS) entry which is preliminary data.</text>
</comment>
<organism evidence="4 5">
    <name type="scientific">Bradyrhizobium aeschynomenes</name>
    <dbReference type="NCBI Taxonomy" id="2734909"/>
    <lineage>
        <taxon>Bacteria</taxon>
        <taxon>Pseudomonadati</taxon>
        <taxon>Pseudomonadota</taxon>
        <taxon>Alphaproteobacteria</taxon>
        <taxon>Hyphomicrobiales</taxon>
        <taxon>Nitrobacteraceae</taxon>
        <taxon>Bradyrhizobium</taxon>
    </lineage>
</organism>
<evidence type="ECO:0000313" key="5">
    <source>
        <dbReference type="Proteomes" id="UP000886476"/>
    </source>
</evidence>
<evidence type="ECO:0000259" key="2">
    <source>
        <dbReference type="Pfam" id="PF04324"/>
    </source>
</evidence>
<dbReference type="PANTHER" id="PTHR42949:SF3">
    <property type="entry name" value="ANAEROBIC GLYCEROL-3-PHOSPHATE DEHYDROGENASE SUBUNIT B"/>
    <property type="match status" value="1"/>
</dbReference>
<dbReference type="InterPro" id="IPR036188">
    <property type="entry name" value="FAD/NAD-bd_sf"/>
</dbReference>
<keyword evidence="1" id="KW-0560">Oxidoreductase</keyword>
<gene>
    <name evidence="4" type="ORF">HL667_31385</name>
</gene>
<dbReference type="Pfam" id="PF07992">
    <property type="entry name" value="Pyr_redox_2"/>
    <property type="match status" value="1"/>
</dbReference>
<dbReference type="SUPFAM" id="SSF51905">
    <property type="entry name" value="FAD/NAD(P)-binding domain"/>
    <property type="match status" value="1"/>
</dbReference>
<dbReference type="Gene3D" id="1.10.10.1100">
    <property type="entry name" value="BFD-like [2Fe-2S]-binding domain"/>
    <property type="match status" value="1"/>
</dbReference>
<dbReference type="Proteomes" id="UP000886476">
    <property type="component" value="Unassembled WGS sequence"/>
</dbReference>
<dbReference type="Pfam" id="PF04324">
    <property type="entry name" value="Fer2_BFD"/>
    <property type="match status" value="1"/>
</dbReference>
<evidence type="ECO:0000256" key="1">
    <source>
        <dbReference type="ARBA" id="ARBA00023002"/>
    </source>
</evidence>
<dbReference type="EMBL" id="JABFDN010000018">
    <property type="protein sequence ID" value="NPU69545.1"/>
    <property type="molecule type" value="Genomic_DNA"/>
</dbReference>
<protein>
    <submittedName>
        <fullName evidence="4">FAD-dependent oxidoreductase</fullName>
    </submittedName>
</protein>
<feature type="domain" description="FAD/NAD(P)-binding" evidence="3">
    <location>
        <begin position="8"/>
        <end position="317"/>
    </location>
</feature>
<dbReference type="PRINTS" id="PR00469">
    <property type="entry name" value="PNDRDTASEII"/>
</dbReference>
<keyword evidence="5" id="KW-1185">Reference proteome</keyword>
<dbReference type="PANTHER" id="PTHR42949">
    <property type="entry name" value="ANAEROBIC GLYCEROL-3-PHOSPHATE DEHYDROGENASE SUBUNIT B"/>
    <property type="match status" value="1"/>
</dbReference>
<dbReference type="Gene3D" id="3.50.50.60">
    <property type="entry name" value="FAD/NAD(P)-binding domain"/>
    <property type="match status" value="2"/>
</dbReference>
<dbReference type="RefSeq" id="WP_172114662.1">
    <property type="nucleotide sequence ID" value="NZ_JABFDN010000018.1"/>
</dbReference>
<dbReference type="InterPro" id="IPR051691">
    <property type="entry name" value="Metab_Enz_Cyan_OpOx_G3PDH"/>
</dbReference>
<dbReference type="PIRSF" id="PIRSF037495">
    <property type="entry name" value="Opine_OX_OoxA/HcnB"/>
    <property type="match status" value="1"/>
</dbReference>
<evidence type="ECO:0000259" key="3">
    <source>
        <dbReference type="Pfam" id="PF07992"/>
    </source>
</evidence>
<proteinExistence type="predicted"/>
<dbReference type="InterPro" id="IPR041854">
    <property type="entry name" value="BFD-like_2Fe2S-bd_dom_sf"/>
</dbReference>